<proteinExistence type="predicted"/>
<protein>
    <submittedName>
        <fullName evidence="1">Uncharacterized protein</fullName>
    </submittedName>
</protein>
<dbReference type="AlphaFoldDB" id="A0A9Q1F850"/>
<name>A0A9Q1F850_SYNKA</name>
<comment type="caution">
    <text evidence="1">The sequence shown here is derived from an EMBL/GenBank/DDBJ whole genome shotgun (WGS) entry which is preliminary data.</text>
</comment>
<organism evidence="1 2">
    <name type="scientific">Synaphobranchus kaupii</name>
    <name type="common">Kaup's arrowtooth eel</name>
    <dbReference type="NCBI Taxonomy" id="118154"/>
    <lineage>
        <taxon>Eukaryota</taxon>
        <taxon>Metazoa</taxon>
        <taxon>Chordata</taxon>
        <taxon>Craniata</taxon>
        <taxon>Vertebrata</taxon>
        <taxon>Euteleostomi</taxon>
        <taxon>Actinopterygii</taxon>
        <taxon>Neopterygii</taxon>
        <taxon>Teleostei</taxon>
        <taxon>Anguilliformes</taxon>
        <taxon>Synaphobranchidae</taxon>
        <taxon>Synaphobranchus</taxon>
    </lineage>
</organism>
<keyword evidence="2" id="KW-1185">Reference proteome</keyword>
<evidence type="ECO:0000313" key="1">
    <source>
        <dbReference type="EMBL" id="KAJ8353156.1"/>
    </source>
</evidence>
<sequence length="75" mass="8438">MKGPSGALYNAHNQHRASAAARRLYRFSKEAALVQHWTDKFLFVFAGPFRGAFTGNLVSWSQVPHKFWSLNGPCT</sequence>
<reference evidence="1" key="1">
    <citation type="journal article" date="2023" name="Science">
        <title>Genome structures resolve the early diversification of teleost fishes.</title>
        <authorList>
            <person name="Parey E."/>
            <person name="Louis A."/>
            <person name="Montfort J."/>
            <person name="Bouchez O."/>
            <person name="Roques C."/>
            <person name="Iampietro C."/>
            <person name="Lluch J."/>
            <person name="Castinel A."/>
            <person name="Donnadieu C."/>
            <person name="Desvignes T."/>
            <person name="Floi Bucao C."/>
            <person name="Jouanno E."/>
            <person name="Wen M."/>
            <person name="Mejri S."/>
            <person name="Dirks R."/>
            <person name="Jansen H."/>
            <person name="Henkel C."/>
            <person name="Chen W.J."/>
            <person name="Zahm M."/>
            <person name="Cabau C."/>
            <person name="Klopp C."/>
            <person name="Thompson A.W."/>
            <person name="Robinson-Rechavi M."/>
            <person name="Braasch I."/>
            <person name="Lecointre G."/>
            <person name="Bobe J."/>
            <person name="Postlethwait J.H."/>
            <person name="Berthelot C."/>
            <person name="Roest Crollius H."/>
            <person name="Guiguen Y."/>
        </authorList>
    </citation>
    <scope>NUCLEOTIDE SEQUENCE</scope>
    <source>
        <strain evidence="1">WJC10195</strain>
    </source>
</reference>
<dbReference type="Proteomes" id="UP001152622">
    <property type="component" value="Chromosome 7"/>
</dbReference>
<evidence type="ECO:0000313" key="2">
    <source>
        <dbReference type="Proteomes" id="UP001152622"/>
    </source>
</evidence>
<dbReference type="EMBL" id="JAINUF010000007">
    <property type="protein sequence ID" value="KAJ8353156.1"/>
    <property type="molecule type" value="Genomic_DNA"/>
</dbReference>
<dbReference type="OrthoDB" id="10069059at2759"/>
<accession>A0A9Q1F850</accession>
<gene>
    <name evidence="1" type="ORF">SKAU_G00207230</name>
</gene>